<comment type="caution">
    <text evidence="2">The sequence shown here is derived from an EMBL/GenBank/DDBJ whole genome shotgun (WGS) entry which is preliminary data.</text>
</comment>
<feature type="compositionally biased region" description="Basic and acidic residues" evidence="1">
    <location>
        <begin position="74"/>
        <end position="96"/>
    </location>
</feature>
<accession>A0A833ZY34</accession>
<dbReference type="AlphaFoldDB" id="A0A833ZY34"/>
<evidence type="ECO:0000313" key="2">
    <source>
        <dbReference type="EMBL" id="KAF6099740.1"/>
    </source>
</evidence>
<gene>
    <name evidence="2" type="ORF">HJG60_011479</name>
</gene>
<feature type="compositionally biased region" description="Polar residues" evidence="1">
    <location>
        <begin position="99"/>
        <end position="113"/>
    </location>
</feature>
<proteinExistence type="predicted"/>
<sequence length="132" mass="15452">MPRNTVSTVEEIPNSETVGKLIKLLFARTMCSEKEKCSRGGRNTARLFKPRRVQRGVQRRDCWWTPEEIRERLGRASGLKEERETLTCPERQDSGRRLSPTSLPENFSDSFPSRTDRRGRRLRRNKVEKTSM</sequence>
<reference evidence="2 3" key="1">
    <citation type="journal article" date="2020" name="Nature">
        <title>Six reference-quality genomes reveal evolution of bat adaptations.</title>
        <authorList>
            <person name="Jebb D."/>
            <person name="Huang Z."/>
            <person name="Pippel M."/>
            <person name="Hughes G.M."/>
            <person name="Lavrichenko K."/>
            <person name="Devanna P."/>
            <person name="Winkler S."/>
            <person name="Jermiin L.S."/>
            <person name="Skirmuntt E.C."/>
            <person name="Katzourakis A."/>
            <person name="Burkitt-Gray L."/>
            <person name="Ray D.A."/>
            <person name="Sullivan K.A.M."/>
            <person name="Roscito J.G."/>
            <person name="Kirilenko B.M."/>
            <person name="Davalos L.M."/>
            <person name="Corthals A.P."/>
            <person name="Power M.L."/>
            <person name="Jones G."/>
            <person name="Ransome R.D."/>
            <person name="Dechmann D.K.N."/>
            <person name="Locatelli A.G."/>
            <person name="Puechmaille S.J."/>
            <person name="Fedrigo O."/>
            <person name="Jarvis E.D."/>
            <person name="Hiller M."/>
            <person name="Vernes S.C."/>
            <person name="Myers E.W."/>
            <person name="Teeling E.C."/>
        </authorList>
    </citation>
    <scope>NUCLEOTIDE SEQUENCE [LARGE SCALE GENOMIC DNA]</scope>
    <source>
        <strain evidence="2">Bat1K_MPI-CBG_1</strain>
    </source>
</reference>
<organism evidence="2 3">
    <name type="scientific">Phyllostomus discolor</name>
    <name type="common">pale spear-nosed bat</name>
    <dbReference type="NCBI Taxonomy" id="89673"/>
    <lineage>
        <taxon>Eukaryota</taxon>
        <taxon>Metazoa</taxon>
        <taxon>Chordata</taxon>
        <taxon>Craniata</taxon>
        <taxon>Vertebrata</taxon>
        <taxon>Euteleostomi</taxon>
        <taxon>Mammalia</taxon>
        <taxon>Eutheria</taxon>
        <taxon>Laurasiatheria</taxon>
        <taxon>Chiroptera</taxon>
        <taxon>Yangochiroptera</taxon>
        <taxon>Phyllostomidae</taxon>
        <taxon>Phyllostominae</taxon>
        <taxon>Phyllostomus</taxon>
    </lineage>
</organism>
<dbReference type="EMBL" id="JABVXQ010000007">
    <property type="protein sequence ID" value="KAF6099740.1"/>
    <property type="molecule type" value="Genomic_DNA"/>
</dbReference>
<evidence type="ECO:0000256" key="1">
    <source>
        <dbReference type="SAM" id="MobiDB-lite"/>
    </source>
</evidence>
<dbReference type="Proteomes" id="UP000664940">
    <property type="component" value="Unassembled WGS sequence"/>
</dbReference>
<name>A0A833ZY34_9CHIR</name>
<feature type="region of interest" description="Disordered" evidence="1">
    <location>
        <begin position="74"/>
        <end position="132"/>
    </location>
</feature>
<protein>
    <submittedName>
        <fullName evidence="2">Uncharacterized protein</fullName>
    </submittedName>
</protein>
<evidence type="ECO:0000313" key="3">
    <source>
        <dbReference type="Proteomes" id="UP000664940"/>
    </source>
</evidence>